<feature type="transmembrane region" description="Helical" evidence="5">
    <location>
        <begin position="26"/>
        <end position="47"/>
    </location>
</feature>
<dbReference type="PANTHER" id="PTHR42723:SF1">
    <property type="entry name" value="CHLOROPHYLL SYNTHASE, CHLOROPLASTIC"/>
    <property type="match status" value="1"/>
</dbReference>
<evidence type="ECO:0000256" key="2">
    <source>
        <dbReference type="ARBA" id="ARBA00022692"/>
    </source>
</evidence>
<dbReference type="InterPro" id="IPR000537">
    <property type="entry name" value="UbiA_prenyltransferase"/>
</dbReference>
<dbReference type="AlphaFoldDB" id="A0AAW1Q1X8"/>
<keyword evidence="3 5" id="KW-1133">Transmembrane helix</keyword>
<accession>A0AAW1Q1X8</accession>
<evidence type="ECO:0000256" key="5">
    <source>
        <dbReference type="SAM" id="Phobius"/>
    </source>
</evidence>
<comment type="subcellular location">
    <subcellularLocation>
        <location evidence="1">Membrane</location>
        <topology evidence="1">Multi-pass membrane protein</topology>
    </subcellularLocation>
</comment>
<evidence type="ECO:0000256" key="3">
    <source>
        <dbReference type="ARBA" id="ARBA00022989"/>
    </source>
</evidence>
<evidence type="ECO:0000256" key="1">
    <source>
        <dbReference type="ARBA" id="ARBA00004141"/>
    </source>
</evidence>
<dbReference type="InterPro" id="IPR050475">
    <property type="entry name" value="Prenyltransferase_related"/>
</dbReference>
<dbReference type="PANTHER" id="PTHR42723">
    <property type="entry name" value="CHLOROPHYLL SYNTHASE"/>
    <property type="match status" value="1"/>
</dbReference>
<feature type="transmembrane region" description="Helical" evidence="5">
    <location>
        <begin position="167"/>
        <end position="194"/>
    </location>
</feature>
<keyword evidence="7" id="KW-1185">Reference proteome</keyword>
<evidence type="ECO:0008006" key="8">
    <source>
        <dbReference type="Google" id="ProtNLM"/>
    </source>
</evidence>
<feature type="transmembrane region" description="Helical" evidence="5">
    <location>
        <begin position="59"/>
        <end position="80"/>
    </location>
</feature>
<dbReference type="Pfam" id="PF01040">
    <property type="entry name" value="UbiA"/>
    <property type="match status" value="1"/>
</dbReference>
<dbReference type="Gene3D" id="1.10.357.140">
    <property type="entry name" value="UbiA prenyltransferase"/>
    <property type="match status" value="1"/>
</dbReference>
<organism evidence="6 7">
    <name type="scientific">[Myrmecia] bisecta</name>
    <dbReference type="NCBI Taxonomy" id="41462"/>
    <lineage>
        <taxon>Eukaryota</taxon>
        <taxon>Viridiplantae</taxon>
        <taxon>Chlorophyta</taxon>
        <taxon>core chlorophytes</taxon>
        <taxon>Trebouxiophyceae</taxon>
        <taxon>Trebouxiales</taxon>
        <taxon>Trebouxiaceae</taxon>
        <taxon>Myrmecia</taxon>
    </lineage>
</organism>
<evidence type="ECO:0000313" key="7">
    <source>
        <dbReference type="Proteomes" id="UP001489004"/>
    </source>
</evidence>
<reference evidence="6 7" key="1">
    <citation type="journal article" date="2024" name="Nat. Commun.">
        <title>Phylogenomics reveals the evolutionary origins of lichenization in chlorophyte algae.</title>
        <authorList>
            <person name="Puginier C."/>
            <person name="Libourel C."/>
            <person name="Otte J."/>
            <person name="Skaloud P."/>
            <person name="Haon M."/>
            <person name="Grisel S."/>
            <person name="Petersen M."/>
            <person name="Berrin J.G."/>
            <person name="Delaux P.M."/>
            <person name="Dal Grande F."/>
            <person name="Keller J."/>
        </authorList>
    </citation>
    <scope>NUCLEOTIDE SEQUENCE [LARGE SCALE GENOMIC DNA]</scope>
    <source>
        <strain evidence="6 7">SAG 2043</strain>
    </source>
</reference>
<evidence type="ECO:0000256" key="4">
    <source>
        <dbReference type="ARBA" id="ARBA00023136"/>
    </source>
</evidence>
<keyword evidence="2 5" id="KW-0812">Transmembrane</keyword>
<dbReference type="InterPro" id="IPR044878">
    <property type="entry name" value="UbiA_sf"/>
</dbReference>
<protein>
    <recommendedName>
        <fullName evidence="8">Prenyltransferase</fullName>
    </recommendedName>
</protein>
<dbReference type="Gene3D" id="1.20.120.1780">
    <property type="entry name" value="UbiA prenyltransferase"/>
    <property type="match status" value="1"/>
</dbReference>
<dbReference type="GO" id="GO:0016020">
    <property type="term" value="C:membrane"/>
    <property type="evidence" value="ECO:0007669"/>
    <property type="project" value="UniProtKB-SubCell"/>
</dbReference>
<feature type="transmembrane region" description="Helical" evidence="5">
    <location>
        <begin position="226"/>
        <end position="248"/>
    </location>
</feature>
<dbReference type="GO" id="GO:0016765">
    <property type="term" value="F:transferase activity, transferring alkyl or aryl (other than methyl) groups"/>
    <property type="evidence" value="ECO:0007669"/>
    <property type="project" value="InterPro"/>
</dbReference>
<evidence type="ECO:0000313" key="6">
    <source>
        <dbReference type="EMBL" id="KAK9814843.1"/>
    </source>
</evidence>
<comment type="caution">
    <text evidence="6">The sequence shown here is derived from an EMBL/GenBank/DDBJ whole genome shotgun (WGS) entry which is preliminary data.</text>
</comment>
<dbReference type="Proteomes" id="UP001489004">
    <property type="component" value="Unassembled WGS sequence"/>
</dbReference>
<name>A0AAW1Q1X8_9CHLO</name>
<feature type="transmembrane region" description="Helical" evidence="5">
    <location>
        <begin position="268"/>
        <end position="288"/>
    </location>
</feature>
<proteinExistence type="predicted"/>
<keyword evidence="4 5" id="KW-0472">Membrane</keyword>
<gene>
    <name evidence="6" type="ORF">WJX72_012464</name>
</gene>
<dbReference type="EMBL" id="JALJOR010000007">
    <property type="protein sequence ID" value="KAK9814843.1"/>
    <property type="molecule type" value="Genomic_DNA"/>
</dbReference>
<sequence length="319" mass="33832">MAALWPEALVQSRHKKMKEVSAYMEMARPINLVPSFLLVFLGAWAGTGRTMTALRFGSVWLMSLLSSGVAVASVVVNDYFDFASGVDGVNSPDKPLPSGTIRPDGALLFASVIYIGVLMAACLMEPPLLRLIVAMSAGATLLYTPLLKRLTCVKNATVAAIIAASPIAGALAAGASSLGVRAVIAPCAFVFLAIMYREILMDIQDVEGDRAARVWTLPVMLGRKRALGVAVGLFATASVLGLAVAAFGSGLSWAWTMYSVSETVVRSLSALAVLYVVRPVLANAWAIWRNEFNRDLVRSAIDETLKPIGLGMLLLAAMA</sequence>